<evidence type="ECO:0000256" key="3">
    <source>
        <dbReference type="ARBA" id="ARBA00022691"/>
    </source>
</evidence>
<feature type="non-terminal residue" evidence="4">
    <location>
        <position position="1"/>
    </location>
</feature>
<accession>X1GMC4</accession>
<dbReference type="Pfam" id="PF05063">
    <property type="entry name" value="MT-A70"/>
    <property type="match status" value="1"/>
</dbReference>
<proteinExistence type="predicted"/>
<dbReference type="GO" id="GO:0005634">
    <property type="term" value="C:nucleus"/>
    <property type="evidence" value="ECO:0007669"/>
    <property type="project" value="TreeGrafter"/>
</dbReference>
<evidence type="ECO:0000313" key="4">
    <source>
        <dbReference type="EMBL" id="GAH45970.1"/>
    </source>
</evidence>
<dbReference type="GO" id="GO:0008173">
    <property type="term" value="F:RNA methyltransferase activity"/>
    <property type="evidence" value="ECO:0007669"/>
    <property type="project" value="UniProtKB-ARBA"/>
</dbReference>
<keyword evidence="1" id="KW-0489">Methyltransferase</keyword>
<sequence>YSPVNKHSKKPDEVYEIIETLYPNRQYLELFARNEREGWKAWGDEVDS</sequence>
<dbReference type="PROSITE" id="PS51143">
    <property type="entry name" value="MT_A70"/>
    <property type="match status" value="1"/>
</dbReference>
<organism evidence="4">
    <name type="scientific">marine sediment metagenome</name>
    <dbReference type="NCBI Taxonomy" id="412755"/>
    <lineage>
        <taxon>unclassified sequences</taxon>
        <taxon>metagenomes</taxon>
        <taxon>ecological metagenomes</taxon>
    </lineage>
</organism>
<dbReference type="EMBL" id="BARU01007536">
    <property type="protein sequence ID" value="GAH45970.1"/>
    <property type="molecule type" value="Genomic_DNA"/>
</dbReference>
<keyword evidence="2" id="KW-0808">Transferase</keyword>
<reference evidence="4" key="1">
    <citation type="journal article" date="2014" name="Front. Microbiol.">
        <title>High frequency of phylogenetically diverse reductive dehalogenase-homologous genes in deep subseafloor sedimentary metagenomes.</title>
        <authorList>
            <person name="Kawai M."/>
            <person name="Futagami T."/>
            <person name="Toyoda A."/>
            <person name="Takaki Y."/>
            <person name="Nishi S."/>
            <person name="Hori S."/>
            <person name="Arai W."/>
            <person name="Tsubouchi T."/>
            <person name="Morono Y."/>
            <person name="Uchiyama I."/>
            <person name="Ito T."/>
            <person name="Fujiyama A."/>
            <person name="Inagaki F."/>
            <person name="Takami H."/>
        </authorList>
    </citation>
    <scope>NUCLEOTIDE SEQUENCE</scope>
    <source>
        <strain evidence="4">Expedition CK06-06</strain>
    </source>
</reference>
<evidence type="ECO:0000256" key="1">
    <source>
        <dbReference type="ARBA" id="ARBA00022603"/>
    </source>
</evidence>
<comment type="caution">
    <text evidence="4">The sequence shown here is derived from an EMBL/GenBank/DDBJ whole genome shotgun (WGS) entry which is preliminary data.</text>
</comment>
<protein>
    <submittedName>
        <fullName evidence="4">Uncharacterized protein</fullName>
    </submittedName>
</protein>
<name>X1GMC4_9ZZZZ</name>
<dbReference type="InterPro" id="IPR007757">
    <property type="entry name" value="MT-A70-like"/>
</dbReference>
<dbReference type="GO" id="GO:0008757">
    <property type="term" value="F:S-adenosylmethionine-dependent methyltransferase activity"/>
    <property type="evidence" value="ECO:0007669"/>
    <property type="project" value="UniProtKB-ARBA"/>
</dbReference>
<dbReference type="AlphaFoldDB" id="X1GMC4"/>
<dbReference type="PANTHER" id="PTHR12829:SF7">
    <property type="entry name" value="N6-ADENOSINE-METHYLTRANSFERASE CATALYTIC SUBUNIT"/>
    <property type="match status" value="1"/>
</dbReference>
<evidence type="ECO:0000256" key="2">
    <source>
        <dbReference type="ARBA" id="ARBA00022679"/>
    </source>
</evidence>
<dbReference type="PANTHER" id="PTHR12829">
    <property type="entry name" value="N6-ADENOSINE-METHYLTRANSFERASE"/>
    <property type="match status" value="1"/>
</dbReference>
<keyword evidence="3" id="KW-0949">S-adenosyl-L-methionine</keyword>
<gene>
    <name evidence="4" type="ORF">S03H2_14832</name>
</gene>
<dbReference type="GO" id="GO:0032259">
    <property type="term" value="P:methylation"/>
    <property type="evidence" value="ECO:0007669"/>
    <property type="project" value="UniProtKB-KW"/>
</dbReference>